<dbReference type="OrthoDB" id="766141at2"/>
<dbReference type="RefSeq" id="WP_151691960.1">
    <property type="nucleotide sequence ID" value="NZ_BMGX01000002.1"/>
</dbReference>
<name>A0A6L3ZIG3_9FLAO</name>
<proteinExistence type="predicted"/>
<evidence type="ECO:0000259" key="2">
    <source>
        <dbReference type="Pfam" id="PF17032"/>
    </source>
</evidence>
<evidence type="ECO:0000313" key="3">
    <source>
        <dbReference type="EMBL" id="KAB2817389.1"/>
    </source>
</evidence>
<dbReference type="InterPro" id="IPR007791">
    <property type="entry name" value="DjlA_N"/>
</dbReference>
<feature type="domain" description="Co-chaperone DjlA N-terminal" evidence="1">
    <location>
        <begin position="102"/>
        <end position="215"/>
    </location>
</feature>
<dbReference type="SUPFAM" id="SSF158682">
    <property type="entry name" value="TerB-like"/>
    <property type="match status" value="1"/>
</dbReference>
<dbReference type="Pfam" id="PF17032">
    <property type="entry name" value="Zn_ribbon_15"/>
    <property type="match status" value="1"/>
</dbReference>
<dbReference type="Proteomes" id="UP000484164">
    <property type="component" value="Unassembled WGS sequence"/>
</dbReference>
<keyword evidence="4" id="KW-1185">Reference proteome</keyword>
<dbReference type="InterPro" id="IPR031493">
    <property type="entry name" value="Zinc_ribbon_15"/>
</dbReference>
<accession>A0A6L3ZIG3</accession>
<dbReference type="Gene3D" id="1.10.3680.10">
    <property type="entry name" value="TerB-like"/>
    <property type="match status" value="1"/>
</dbReference>
<protein>
    <submittedName>
        <fullName evidence="3">Zinc-ribbon domain-containing protein</fullName>
    </submittedName>
</protein>
<dbReference type="Pfam" id="PF05099">
    <property type="entry name" value="TerB"/>
    <property type="match status" value="1"/>
</dbReference>
<organism evidence="3 4">
    <name type="scientific">Phaeocystidibacter marisrubri</name>
    <dbReference type="NCBI Taxonomy" id="1577780"/>
    <lineage>
        <taxon>Bacteria</taxon>
        <taxon>Pseudomonadati</taxon>
        <taxon>Bacteroidota</taxon>
        <taxon>Flavobacteriia</taxon>
        <taxon>Flavobacteriales</taxon>
        <taxon>Phaeocystidibacteraceae</taxon>
        <taxon>Phaeocystidibacter</taxon>
    </lineage>
</organism>
<evidence type="ECO:0000313" key="4">
    <source>
        <dbReference type="Proteomes" id="UP000484164"/>
    </source>
</evidence>
<gene>
    <name evidence="3" type="ORF">F8C82_03060</name>
</gene>
<feature type="domain" description="Zinc-ribbon 15" evidence="2">
    <location>
        <begin position="35"/>
        <end position="80"/>
    </location>
</feature>
<sequence>MFSHLWPWPLFSTTDAMIIFGTRGVKSTINTGEFNCPQCAEQKAYRHRKVTQFFTLYFIPLIPLSRVGEYVECNQCKGTFVPRVLTAQLNPSEEQVQAQYEIAVRNSLIMIMLADGVINDNEKTQILTILNGIGKYEATPAQLEAHIKKVQEENLSVSNYLSKIGPMLNEHGKEIVISSALSVAASDGEIDDSELRLIFEMGVAMQMSKTHLRAIMEAPFKKAQQN</sequence>
<dbReference type="CDD" id="cd07177">
    <property type="entry name" value="terB_like"/>
    <property type="match status" value="1"/>
</dbReference>
<reference evidence="3 4" key="1">
    <citation type="submission" date="2019-10" db="EMBL/GenBank/DDBJ databases">
        <title>Genome sequence of Phaeocystidibacter marisrubri JCM30614 (type strain).</title>
        <authorList>
            <person name="Bowman J.P."/>
        </authorList>
    </citation>
    <scope>NUCLEOTIDE SEQUENCE [LARGE SCALE GENOMIC DNA]</scope>
    <source>
        <strain evidence="3 4">JCM 30614</strain>
    </source>
</reference>
<dbReference type="EMBL" id="WBVQ01000001">
    <property type="protein sequence ID" value="KAB2817389.1"/>
    <property type="molecule type" value="Genomic_DNA"/>
</dbReference>
<comment type="caution">
    <text evidence="3">The sequence shown here is derived from an EMBL/GenBank/DDBJ whole genome shotgun (WGS) entry which is preliminary data.</text>
</comment>
<evidence type="ECO:0000259" key="1">
    <source>
        <dbReference type="Pfam" id="PF05099"/>
    </source>
</evidence>
<dbReference type="AlphaFoldDB" id="A0A6L3ZIG3"/>
<dbReference type="InterPro" id="IPR029024">
    <property type="entry name" value="TerB-like"/>
</dbReference>